<evidence type="ECO:0000256" key="1">
    <source>
        <dbReference type="SAM" id="MobiDB-lite"/>
    </source>
</evidence>
<feature type="region of interest" description="Disordered" evidence="1">
    <location>
        <begin position="70"/>
        <end position="121"/>
    </location>
</feature>
<gene>
    <name evidence="2" type="ORF">DVJ83_08430</name>
</gene>
<dbReference type="KEGG" id="dwu:DVJ83_08430"/>
<evidence type="ECO:0000313" key="3">
    <source>
        <dbReference type="Proteomes" id="UP000253744"/>
    </source>
</evidence>
<proteinExistence type="predicted"/>
<organism evidence="2 3">
    <name type="scientific">Deinococcus wulumuqiensis</name>
    <dbReference type="NCBI Taxonomy" id="980427"/>
    <lineage>
        <taxon>Bacteria</taxon>
        <taxon>Thermotogati</taxon>
        <taxon>Deinococcota</taxon>
        <taxon>Deinococci</taxon>
        <taxon>Deinococcales</taxon>
        <taxon>Deinococcaceae</taxon>
        <taxon>Deinococcus</taxon>
    </lineage>
</organism>
<dbReference type="Proteomes" id="UP000253744">
    <property type="component" value="Chromosome"/>
</dbReference>
<name>A0A345IHK9_9DEIO</name>
<sequence length="121" mass="13201">MLPGGWQSVKDSAQFQHSRYSTACASIPQNPYSFLFASALLSSFASRIESETTRFNRNPYEGFNSAAARVGQHPHGLRPALPAVLPGEQQRNGDHEDSQQQFHSALWQGHSDETVTEGAGG</sequence>
<reference evidence="2 3" key="1">
    <citation type="submission" date="2018-07" db="EMBL/GenBank/DDBJ databases">
        <title>Complete Genome and Methylome Analysis of Deinococcus wulumuqiensis NEB 479.</title>
        <authorList>
            <person name="Fomenkov A."/>
            <person name="Luyten Y."/>
            <person name="Vincze T."/>
            <person name="Anton B.P."/>
            <person name="Clark T."/>
            <person name="Roberts R.J."/>
            <person name="Morgan R.D."/>
        </authorList>
    </citation>
    <scope>NUCLEOTIDE SEQUENCE [LARGE SCALE GENOMIC DNA]</scope>
    <source>
        <strain evidence="2 3">NEB 479</strain>
    </source>
</reference>
<protein>
    <submittedName>
        <fullName evidence="2">Uncharacterized protein</fullName>
    </submittedName>
</protein>
<accession>A0A345IHK9</accession>
<dbReference type="AlphaFoldDB" id="A0A345IHK9"/>
<dbReference type="EMBL" id="CP031158">
    <property type="protein sequence ID" value="AXG99181.1"/>
    <property type="molecule type" value="Genomic_DNA"/>
</dbReference>
<evidence type="ECO:0000313" key="2">
    <source>
        <dbReference type="EMBL" id="AXG99181.1"/>
    </source>
</evidence>